<gene>
    <name evidence="3" type="ORF">AOG27_01880</name>
</gene>
<keyword evidence="2" id="KW-0812">Transmembrane</keyword>
<feature type="transmembrane region" description="Helical" evidence="2">
    <location>
        <begin position="326"/>
        <end position="344"/>
    </location>
</feature>
<keyword evidence="2" id="KW-1133">Transmembrane helix</keyword>
<feature type="transmembrane region" description="Helical" evidence="2">
    <location>
        <begin position="298"/>
        <end position="319"/>
    </location>
</feature>
<organism evidence="3 4">
    <name type="scientific">Pseudoalteromonas lipolytica</name>
    <dbReference type="NCBI Taxonomy" id="570156"/>
    <lineage>
        <taxon>Bacteria</taxon>
        <taxon>Pseudomonadati</taxon>
        <taxon>Pseudomonadota</taxon>
        <taxon>Gammaproteobacteria</taxon>
        <taxon>Alteromonadales</taxon>
        <taxon>Pseudoalteromonadaceae</taxon>
        <taxon>Pseudoalteromonas</taxon>
    </lineage>
</organism>
<keyword evidence="1" id="KW-0175">Coiled coil</keyword>
<dbReference type="PATRIC" id="fig|570156.3.peg.368"/>
<keyword evidence="2" id="KW-0472">Membrane</keyword>
<dbReference type="AlphaFoldDB" id="A0A0P7DA78"/>
<dbReference type="OrthoDB" id="10012307at2"/>
<dbReference type="RefSeq" id="WP_054551306.1">
    <property type="nucleotide sequence ID" value="NZ_LJTC01000001.1"/>
</dbReference>
<feature type="coiled-coil region" evidence="1">
    <location>
        <begin position="119"/>
        <end position="165"/>
    </location>
</feature>
<evidence type="ECO:0000256" key="1">
    <source>
        <dbReference type="SAM" id="Coils"/>
    </source>
</evidence>
<proteinExistence type="predicted"/>
<dbReference type="EMBL" id="LJTC01000001">
    <property type="protein sequence ID" value="KPM85553.1"/>
    <property type="molecule type" value="Genomic_DNA"/>
</dbReference>
<dbReference type="Proteomes" id="UP000050378">
    <property type="component" value="Unassembled WGS sequence"/>
</dbReference>
<feature type="transmembrane region" description="Helical" evidence="2">
    <location>
        <begin position="185"/>
        <end position="206"/>
    </location>
</feature>
<accession>A0A0P7DA78</accession>
<evidence type="ECO:0000256" key="2">
    <source>
        <dbReference type="SAM" id="Phobius"/>
    </source>
</evidence>
<reference evidence="3 4" key="1">
    <citation type="submission" date="2015-09" db="EMBL/GenBank/DDBJ databases">
        <title>Draft Genome Sequence of Pseudoalteromonas lipolytica UCD-48B.</title>
        <authorList>
            <person name="Krusor M."/>
            <person name="Coil D.A."/>
            <person name="Lang J.M."/>
            <person name="Eisen J.A."/>
            <person name="Alexiev A."/>
        </authorList>
    </citation>
    <scope>NUCLEOTIDE SEQUENCE [LARGE SCALE GENOMIC DNA]</scope>
    <source>
        <strain evidence="3 4">UCD-48B</strain>
    </source>
</reference>
<feature type="transmembrane region" description="Helical" evidence="2">
    <location>
        <begin position="226"/>
        <end position="251"/>
    </location>
</feature>
<feature type="transmembrane region" description="Helical" evidence="2">
    <location>
        <begin position="272"/>
        <end position="292"/>
    </location>
</feature>
<evidence type="ECO:0000313" key="3">
    <source>
        <dbReference type="EMBL" id="KPM85553.1"/>
    </source>
</evidence>
<protein>
    <submittedName>
        <fullName evidence="3">Uncharacterized protein</fullName>
    </submittedName>
</protein>
<sequence>MKNLLFKLMMFFYTLALKHIRKCMLSYQKAILLKAYISALSLFPDKKLADNRKIALVANFKLCKLTFEDPAPDFDNEVNELYDVLKNDTWIQSTISDYFLIEAYFYSFSSKKDIERLEAIEAIEKAKEWKNDASSLNNETFKTKVSSIKKELKLLKNDIKVLTKKKLEGEKLKSFPPIKITSANITFLFSLFSSLFILSGFVYNYYLFNHFNISVSNFFNISDYLASSVDVISASLIATFIAIISFLYGLNRGVEQHFYDEEFETKSTTKKDILPAIIVILLTSKLVLHSYFTGEVHSVAFSILIFFISINTIPSLPIWKYIENKITIFIVIYSLITFALHMNYSIDKKIKKIESDNLNSEYELIYDSKFKGNRNSKFVLANSTYVFLWDPQIKKITIIPKSEIKMFKPR</sequence>
<name>A0A0P7DA78_9GAMM</name>
<comment type="caution">
    <text evidence="3">The sequence shown here is derived from an EMBL/GenBank/DDBJ whole genome shotgun (WGS) entry which is preliminary data.</text>
</comment>
<evidence type="ECO:0000313" key="4">
    <source>
        <dbReference type="Proteomes" id="UP000050378"/>
    </source>
</evidence>